<evidence type="ECO:0000256" key="2">
    <source>
        <dbReference type="ARBA" id="ARBA00004922"/>
    </source>
</evidence>
<dbReference type="GO" id="GO:0005783">
    <property type="term" value="C:endoplasmic reticulum"/>
    <property type="evidence" value="ECO:0007669"/>
    <property type="project" value="UniProtKB-SubCell"/>
</dbReference>
<sequence>MEGGSRGGSVPLLLLFLLSFSCLCSCTPVWDDNGYLVFCPCMGRFGNQAAHYLGAMAFAKDINRTLVLPPWRTYRNVPFEEWFRPEAVTLYHRAITMAEFMTHFGDKWTERIGYCYKPYNPDAAKDCQMKNGNPFGPFWNELGVNFTKSEIITLSYDTSHPQIKQQWLERYPSSEHPVIAMKGAPASFPMKKHHRRLQRYLVWSEYIASRGNEFINNTMKNSKYIGIHLRMGSDWQIACSRGKGVRSFFESLQCLEEEPEEVTVDDSICIPKMEDIIADIKYVLSITTDVKSIYIATDVQHSNILKDFNTQLGQGVKIYSLNQDLPQLDLYLLGRSDYFIGNCVSSFTAFVKRERDVAGLHSSFWGRIRTQLKDEL</sequence>
<dbReference type="InterPro" id="IPR039922">
    <property type="entry name" value="POFUT1"/>
</dbReference>
<dbReference type="CDD" id="cd11302">
    <property type="entry name" value="O-FucT-1"/>
    <property type="match status" value="1"/>
</dbReference>
<dbReference type="Gene3D" id="3.40.50.11340">
    <property type="match status" value="1"/>
</dbReference>
<keyword evidence="8" id="KW-0256">Endoplasmic reticulum</keyword>
<dbReference type="Gene3D" id="3.40.50.11350">
    <property type="match status" value="1"/>
</dbReference>
<dbReference type="EnsemblMetazoa" id="XM_003386746.3">
    <property type="protein sequence ID" value="XP_003386794.1"/>
    <property type="gene ID" value="LOC100634689"/>
</dbReference>
<evidence type="ECO:0000256" key="14">
    <source>
        <dbReference type="ARBA" id="ARBA00033080"/>
    </source>
</evidence>
<keyword evidence="9" id="KW-0914">Notch signaling pathway</keyword>
<dbReference type="GeneID" id="100634689"/>
<keyword evidence="17" id="KW-0732">Signal</keyword>
<keyword evidence="11" id="KW-0325">Glycoprotein</keyword>
<reference evidence="18" key="2">
    <citation type="submission" date="2024-06" db="UniProtKB">
        <authorList>
            <consortium name="EnsemblMetazoa"/>
        </authorList>
    </citation>
    <scope>IDENTIFICATION</scope>
</reference>
<evidence type="ECO:0000256" key="4">
    <source>
        <dbReference type="ARBA" id="ARBA00012196"/>
    </source>
</evidence>
<evidence type="ECO:0000313" key="19">
    <source>
        <dbReference type="Proteomes" id="UP000007879"/>
    </source>
</evidence>
<evidence type="ECO:0000256" key="3">
    <source>
        <dbReference type="ARBA" id="ARBA00010626"/>
    </source>
</evidence>
<name>A0AAN0IEF5_AMPQE</name>
<evidence type="ECO:0000256" key="15">
    <source>
        <dbReference type="ARBA" id="ARBA00047273"/>
    </source>
</evidence>
<keyword evidence="13" id="KW-0119">Carbohydrate metabolism</keyword>
<dbReference type="EC" id="2.4.1.221" evidence="4"/>
<dbReference type="AlphaFoldDB" id="A0AAN0IEF5"/>
<evidence type="ECO:0000256" key="9">
    <source>
        <dbReference type="ARBA" id="ARBA00022976"/>
    </source>
</evidence>
<keyword evidence="6" id="KW-0328">Glycosyltransferase</keyword>
<evidence type="ECO:0000256" key="1">
    <source>
        <dbReference type="ARBA" id="ARBA00004240"/>
    </source>
</evidence>
<dbReference type="GO" id="GO:0006004">
    <property type="term" value="P:fucose metabolic process"/>
    <property type="evidence" value="ECO:0007669"/>
    <property type="project" value="UniProtKB-KW"/>
</dbReference>
<dbReference type="KEGG" id="aqu:100634689"/>
<evidence type="ECO:0000256" key="16">
    <source>
        <dbReference type="ARBA" id="ARBA00048647"/>
    </source>
</evidence>
<dbReference type="GO" id="GO:0046922">
    <property type="term" value="F:peptide-O-fucosyltransferase activity"/>
    <property type="evidence" value="ECO:0007669"/>
    <property type="project" value="UniProtKB-EC"/>
</dbReference>
<keyword evidence="12" id="KW-0294">Fucose metabolism</keyword>
<evidence type="ECO:0000256" key="7">
    <source>
        <dbReference type="ARBA" id="ARBA00022679"/>
    </source>
</evidence>
<keyword evidence="19" id="KW-1185">Reference proteome</keyword>
<comment type="pathway">
    <text evidence="2">Protein modification; protein glycosylation.</text>
</comment>
<dbReference type="RefSeq" id="XP_003386794.1">
    <property type="nucleotide sequence ID" value="XM_003386746.3"/>
</dbReference>
<evidence type="ECO:0000256" key="13">
    <source>
        <dbReference type="ARBA" id="ARBA00023277"/>
    </source>
</evidence>
<feature type="signal peptide" evidence="17">
    <location>
        <begin position="1"/>
        <end position="26"/>
    </location>
</feature>
<feature type="chain" id="PRO_5043003851" description="GDP-fucose protein O-fucosyltransferase 1" evidence="17">
    <location>
        <begin position="27"/>
        <end position="376"/>
    </location>
</feature>
<dbReference type="Pfam" id="PF10250">
    <property type="entry name" value="O-FucT"/>
    <property type="match status" value="1"/>
</dbReference>
<comment type="catalytic activity">
    <reaction evidence="16">
        <text>L-seryl-[protein] + GDP-beta-L-fucose = 3-O-(alpha-L-fucosyl)-L-seryl-[protein] + GDP + H(+)</text>
        <dbReference type="Rhea" id="RHEA:63644"/>
        <dbReference type="Rhea" id="RHEA-COMP:9863"/>
        <dbReference type="Rhea" id="RHEA-COMP:17914"/>
        <dbReference type="ChEBI" id="CHEBI:15378"/>
        <dbReference type="ChEBI" id="CHEBI:29999"/>
        <dbReference type="ChEBI" id="CHEBI:57273"/>
        <dbReference type="ChEBI" id="CHEBI:58189"/>
        <dbReference type="ChEBI" id="CHEBI:189632"/>
        <dbReference type="EC" id="2.4.1.221"/>
    </reaction>
    <physiologicalReaction direction="left-to-right" evidence="16">
        <dbReference type="Rhea" id="RHEA:63645"/>
    </physiologicalReaction>
</comment>
<comment type="similarity">
    <text evidence="3">Belongs to the glycosyltransferase 65 family.</text>
</comment>
<dbReference type="GO" id="GO:0007219">
    <property type="term" value="P:Notch signaling pathway"/>
    <property type="evidence" value="ECO:0007669"/>
    <property type="project" value="UniProtKB-KW"/>
</dbReference>
<evidence type="ECO:0000256" key="12">
    <source>
        <dbReference type="ARBA" id="ARBA00023253"/>
    </source>
</evidence>
<evidence type="ECO:0000256" key="17">
    <source>
        <dbReference type="SAM" id="SignalP"/>
    </source>
</evidence>
<dbReference type="PANTHER" id="PTHR21420">
    <property type="entry name" value="GDP-FUCOSE PROTEIN O-FUCOSYLTRANSFERASE 1"/>
    <property type="match status" value="1"/>
</dbReference>
<evidence type="ECO:0000256" key="8">
    <source>
        <dbReference type="ARBA" id="ARBA00022824"/>
    </source>
</evidence>
<evidence type="ECO:0000313" key="18">
    <source>
        <dbReference type="EnsemblMetazoa" id="XP_003386794.1"/>
    </source>
</evidence>
<evidence type="ECO:0000256" key="11">
    <source>
        <dbReference type="ARBA" id="ARBA00023180"/>
    </source>
</evidence>
<dbReference type="PROSITE" id="PS51257">
    <property type="entry name" value="PROKAR_LIPOPROTEIN"/>
    <property type="match status" value="1"/>
</dbReference>
<dbReference type="GO" id="GO:0008593">
    <property type="term" value="P:regulation of Notch signaling pathway"/>
    <property type="evidence" value="ECO:0007669"/>
    <property type="project" value="TreeGrafter"/>
</dbReference>
<organism evidence="18 19">
    <name type="scientific">Amphimedon queenslandica</name>
    <name type="common">Sponge</name>
    <dbReference type="NCBI Taxonomy" id="400682"/>
    <lineage>
        <taxon>Eukaryota</taxon>
        <taxon>Metazoa</taxon>
        <taxon>Porifera</taxon>
        <taxon>Demospongiae</taxon>
        <taxon>Heteroscleromorpha</taxon>
        <taxon>Haplosclerida</taxon>
        <taxon>Niphatidae</taxon>
        <taxon>Amphimedon</taxon>
    </lineage>
</organism>
<keyword evidence="7" id="KW-0808">Transferase</keyword>
<comment type="subcellular location">
    <subcellularLocation>
        <location evidence="1">Endoplasmic reticulum</location>
    </subcellularLocation>
</comment>
<dbReference type="InterPro" id="IPR019378">
    <property type="entry name" value="GDP-Fuc_O-FucTrfase"/>
</dbReference>
<protein>
    <recommendedName>
        <fullName evidence="5">GDP-fucose protein O-fucosyltransferase 1</fullName>
        <ecNumber evidence="4">2.4.1.221</ecNumber>
    </recommendedName>
    <alternativeName>
        <fullName evidence="14">Peptide-O-fucosyltransferase 1</fullName>
    </alternativeName>
</protein>
<reference evidence="19" key="1">
    <citation type="journal article" date="2010" name="Nature">
        <title>The Amphimedon queenslandica genome and the evolution of animal complexity.</title>
        <authorList>
            <person name="Srivastava M."/>
            <person name="Simakov O."/>
            <person name="Chapman J."/>
            <person name="Fahey B."/>
            <person name="Gauthier M.E."/>
            <person name="Mitros T."/>
            <person name="Richards G.S."/>
            <person name="Conaco C."/>
            <person name="Dacre M."/>
            <person name="Hellsten U."/>
            <person name="Larroux C."/>
            <person name="Putnam N.H."/>
            <person name="Stanke M."/>
            <person name="Adamska M."/>
            <person name="Darling A."/>
            <person name="Degnan S.M."/>
            <person name="Oakley T.H."/>
            <person name="Plachetzki D.C."/>
            <person name="Zhai Y."/>
            <person name="Adamski M."/>
            <person name="Calcino A."/>
            <person name="Cummins S.F."/>
            <person name="Goodstein D.M."/>
            <person name="Harris C."/>
            <person name="Jackson D.J."/>
            <person name="Leys S.P."/>
            <person name="Shu S."/>
            <person name="Woodcroft B.J."/>
            <person name="Vervoort M."/>
            <person name="Kosik K.S."/>
            <person name="Manning G."/>
            <person name="Degnan B.M."/>
            <person name="Rokhsar D.S."/>
        </authorList>
    </citation>
    <scope>NUCLEOTIDE SEQUENCE [LARGE SCALE GENOMIC DNA]</scope>
</reference>
<dbReference type="PANTHER" id="PTHR21420:SF9">
    <property type="entry name" value="GDP-FUCOSE PROTEIN O-FUCOSYLTRANSFERASE 1"/>
    <property type="match status" value="1"/>
</dbReference>
<evidence type="ECO:0000256" key="5">
    <source>
        <dbReference type="ARBA" id="ARBA00021745"/>
    </source>
</evidence>
<accession>A0AAN0IEF5</accession>
<evidence type="ECO:0000256" key="6">
    <source>
        <dbReference type="ARBA" id="ARBA00022676"/>
    </source>
</evidence>
<dbReference type="Proteomes" id="UP000007879">
    <property type="component" value="Unassembled WGS sequence"/>
</dbReference>
<comment type="catalytic activity">
    <reaction evidence="15">
        <text>L-threonyl-[protein] + GDP-beta-L-fucose = 3-O-(alpha-L-fucosyl)-L-threonyl-[protein] + GDP + H(+)</text>
        <dbReference type="Rhea" id="RHEA:70491"/>
        <dbReference type="Rhea" id="RHEA-COMP:11060"/>
        <dbReference type="Rhea" id="RHEA-COMP:17915"/>
        <dbReference type="ChEBI" id="CHEBI:15378"/>
        <dbReference type="ChEBI" id="CHEBI:30013"/>
        <dbReference type="ChEBI" id="CHEBI:57273"/>
        <dbReference type="ChEBI" id="CHEBI:58189"/>
        <dbReference type="ChEBI" id="CHEBI:189631"/>
        <dbReference type="EC" id="2.4.1.221"/>
    </reaction>
    <physiologicalReaction direction="left-to-right" evidence="15">
        <dbReference type="Rhea" id="RHEA:70492"/>
    </physiologicalReaction>
</comment>
<proteinExistence type="inferred from homology"/>
<evidence type="ECO:0000256" key="10">
    <source>
        <dbReference type="ARBA" id="ARBA00023157"/>
    </source>
</evidence>
<keyword evidence="10" id="KW-1015">Disulfide bond</keyword>